<dbReference type="AlphaFoldDB" id="A0A1J5B019"/>
<evidence type="ECO:0000313" key="3">
    <source>
        <dbReference type="Proteomes" id="UP000183605"/>
    </source>
</evidence>
<dbReference type="Proteomes" id="UP000183605">
    <property type="component" value="Unassembled WGS sequence"/>
</dbReference>
<dbReference type="Gene3D" id="3.40.50.150">
    <property type="entry name" value="Vaccinia Virus protein VP39"/>
    <property type="match status" value="1"/>
</dbReference>
<accession>A0A1J5B019</accession>
<dbReference type="CDD" id="cd02440">
    <property type="entry name" value="AdoMet_MTases"/>
    <property type="match status" value="1"/>
</dbReference>
<dbReference type="InterPro" id="IPR041698">
    <property type="entry name" value="Methyltransf_25"/>
</dbReference>
<protein>
    <recommendedName>
        <fullName evidence="1">Methyltransferase domain-containing protein</fullName>
    </recommendedName>
</protein>
<dbReference type="SUPFAM" id="SSF53335">
    <property type="entry name" value="S-adenosyl-L-methionine-dependent methyltransferases"/>
    <property type="match status" value="1"/>
</dbReference>
<dbReference type="InterPro" id="IPR029063">
    <property type="entry name" value="SAM-dependent_MTases_sf"/>
</dbReference>
<evidence type="ECO:0000259" key="1">
    <source>
        <dbReference type="Pfam" id="PF13649"/>
    </source>
</evidence>
<comment type="caution">
    <text evidence="2">The sequence shown here is derived from an EMBL/GenBank/DDBJ whole genome shotgun (WGS) entry which is preliminary data.</text>
</comment>
<dbReference type="EMBL" id="MNXQ01000002">
    <property type="protein sequence ID" value="OIP04443.1"/>
    <property type="molecule type" value="Genomic_DNA"/>
</dbReference>
<feature type="domain" description="Methyltransferase" evidence="1">
    <location>
        <begin position="6"/>
        <end position="76"/>
    </location>
</feature>
<evidence type="ECO:0000313" key="2">
    <source>
        <dbReference type="EMBL" id="OIP04443.1"/>
    </source>
</evidence>
<organism evidence="2 3">
    <name type="scientific">Candidatus Beckwithbacteria bacterium CG2_30_44_31</name>
    <dbReference type="NCBI Taxonomy" id="1805035"/>
    <lineage>
        <taxon>Bacteria</taxon>
        <taxon>Candidatus Beckwithiibacteriota</taxon>
    </lineage>
</organism>
<name>A0A1J5B019_9BACT</name>
<gene>
    <name evidence="2" type="ORF">AUK18_00045</name>
</gene>
<sequence>MIFTHFDERALAIHRRRVEELGLENITVIYDDIRQSRLADKSFSTVINDFRLNFNTDHYQNQQAIRNMKRVLKPGGTAFISMVVGKRKRWFMAEEKLARLCFTADYYRKLFKNIGLKIVKEFELEEGQKPTYRRFLLTA</sequence>
<reference evidence="2 3" key="1">
    <citation type="journal article" date="2016" name="Environ. Microbiol.">
        <title>Genomic resolution of a cold subsurface aquifer community provides metabolic insights for novel microbes adapted to high CO concentrations.</title>
        <authorList>
            <person name="Probst A.J."/>
            <person name="Castelle C.J."/>
            <person name="Singh A."/>
            <person name="Brown C.T."/>
            <person name="Anantharaman K."/>
            <person name="Sharon I."/>
            <person name="Hug L.A."/>
            <person name="Burstein D."/>
            <person name="Emerson J.B."/>
            <person name="Thomas B.C."/>
            <person name="Banfield J.F."/>
        </authorList>
    </citation>
    <scope>NUCLEOTIDE SEQUENCE [LARGE SCALE GENOMIC DNA]</scope>
    <source>
        <strain evidence="2">CG2_30_44_31</strain>
    </source>
</reference>
<dbReference type="Pfam" id="PF13649">
    <property type="entry name" value="Methyltransf_25"/>
    <property type="match status" value="1"/>
</dbReference>
<proteinExistence type="predicted"/>